<evidence type="ECO:0000256" key="6">
    <source>
        <dbReference type="ARBA" id="ARBA00023303"/>
    </source>
</evidence>
<keyword evidence="10" id="KW-0406">Ion transport</keyword>
<feature type="transmembrane region" description="Helical" evidence="10">
    <location>
        <begin position="60"/>
        <end position="79"/>
    </location>
</feature>
<comment type="similarity">
    <text evidence="7 10">Belongs to the fluoride channel Fluc/FEX (TC 1.A.43) family.</text>
</comment>
<keyword evidence="6 10" id="KW-0407">Ion channel</keyword>
<dbReference type="EMBL" id="JAUZMY010000005">
    <property type="protein sequence ID" value="MEE2037031.1"/>
    <property type="molecule type" value="Genomic_DNA"/>
</dbReference>
<feature type="binding site" evidence="10">
    <location>
        <position position="72"/>
    </location>
    <ligand>
        <name>Na(+)</name>
        <dbReference type="ChEBI" id="CHEBI:29101"/>
        <note>structural</note>
    </ligand>
</feature>
<evidence type="ECO:0000256" key="8">
    <source>
        <dbReference type="ARBA" id="ARBA00035585"/>
    </source>
</evidence>
<accession>A0ABU7K457</accession>
<sequence>MTALLVVLGAAVGAPARFLVDLAVQSRHDTPFPWGTLCVNLTGCLILGALSALPLPREAMALLGAGLCGALTTYSTFAYEAYRLAATGERLYAGLYVAVSLTAGLGAAWVGIALTRVLLG</sequence>
<keyword evidence="4 10" id="KW-1133">Transmembrane helix</keyword>
<dbReference type="RefSeq" id="WP_330090827.1">
    <property type="nucleotide sequence ID" value="NZ_JAUZMY010000005.1"/>
</dbReference>
<dbReference type="Pfam" id="PF02537">
    <property type="entry name" value="CRCB"/>
    <property type="match status" value="1"/>
</dbReference>
<evidence type="ECO:0000313" key="12">
    <source>
        <dbReference type="Proteomes" id="UP001356095"/>
    </source>
</evidence>
<keyword evidence="5 10" id="KW-0472">Membrane</keyword>
<gene>
    <name evidence="10" type="primary">fluC</name>
    <name evidence="10" type="synonym">crcB</name>
    <name evidence="11" type="ORF">Q8791_07340</name>
</gene>
<evidence type="ECO:0000256" key="10">
    <source>
        <dbReference type="HAMAP-Rule" id="MF_00454"/>
    </source>
</evidence>
<evidence type="ECO:0000256" key="2">
    <source>
        <dbReference type="ARBA" id="ARBA00022475"/>
    </source>
</evidence>
<proteinExistence type="inferred from homology"/>
<comment type="function">
    <text evidence="9 10">Fluoride-specific ion channel. Important for reducing fluoride concentration in the cell, thus reducing its toxicity.</text>
</comment>
<dbReference type="Proteomes" id="UP001356095">
    <property type="component" value="Unassembled WGS sequence"/>
</dbReference>
<feature type="binding site" evidence="10">
    <location>
        <position position="69"/>
    </location>
    <ligand>
        <name>Na(+)</name>
        <dbReference type="ChEBI" id="CHEBI:29101"/>
        <note>structural</note>
    </ligand>
</feature>
<evidence type="ECO:0000256" key="7">
    <source>
        <dbReference type="ARBA" id="ARBA00035120"/>
    </source>
</evidence>
<organism evidence="11 12">
    <name type="scientific">Nocardiopsis codii</name>
    <dbReference type="NCBI Taxonomy" id="3065942"/>
    <lineage>
        <taxon>Bacteria</taxon>
        <taxon>Bacillati</taxon>
        <taxon>Actinomycetota</taxon>
        <taxon>Actinomycetes</taxon>
        <taxon>Streptosporangiales</taxon>
        <taxon>Nocardiopsidaceae</taxon>
        <taxon>Nocardiopsis</taxon>
    </lineage>
</organism>
<keyword evidence="10" id="KW-0915">Sodium</keyword>
<keyword evidence="12" id="KW-1185">Reference proteome</keyword>
<feature type="transmembrane region" description="Helical" evidence="10">
    <location>
        <begin position="91"/>
        <end position="119"/>
    </location>
</feature>
<comment type="caution">
    <text evidence="11">The sequence shown here is derived from an EMBL/GenBank/DDBJ whole genome shotgun (WGS) entry which is preliminary data.</text>
</comment>
<evidence type="ECO:0000256" key="1">
    <source>
        <dbReference type="ARBA" id="ARBA00004651"/>
    </source>
</evidence>
<evidence type="ECO:0000256" key="3">
    <source>
        <dbReference type="ARBA" id="ARBA00022692"/>
    </source>
</evidence>
<keyword evidence="3 10" id="KW-0812">Transmembrane</keyword>
<reference evidence="11 12" key="1">
    <citation type="submission" date="2023-08" db="EMBL/GenBank/DDBJ databases">
        <authorList>
            <person name="Girao M."/>
            <person name="Carvalho M.F."/>
        </authorList>
    </citation>
    <scope>NUCLEOTIDE SEQUENCE [LARGE SCALE GENOMIC DNA]</scope>
    <source>
        <strain evidence="11 12">CT-R113</strain>
    </source>
</reference>
<feature type="transmembrane region" description="Helical" evidence="10">
    <location>
        <begin position="32"/>
        <end position="53"/>
    </location>
</feature>
<evidence type="ECO:0000256" key="4">
    <source>
        <dbReference type="ARBA" id="ARBA00022989"/>
    </source>
</evidence>
<keyword evidence="10" id="KW-0813">Transport</keyword>
<dbReference type="InterPro" id="IPR003691">
    <property type="entry name" value="FluC"/>
</dbReference>
<evidence type="ECO:0000313" key="11">
    <source>
        <dbReference type="EMBL" id="MEE2037031.1"/>
    </source>
</evidence>
<evidence type="ECO:0000256" key="5">
    <source>
        <dbReference type="ARBA" id="ARBA00023136"/>
    </source>
</evidence>
<evidence type="ECO:0000256" key="9">
    <source>
        <dbReference type="ARBA" id="ARBA00049940"/>
    </source>
</evidence>
<dbReference type="PANTHER" id="PTHR28259:SF1">
    <property type="entry name" value="FLUORIDE EXPORT PROTEIN 1-RELATED"/>
    <property type="match status" value="1"/>
</dbReference>
<comment type="catalytic activity">
    <reaction evidence="8">
        <text>fluoride(in) = fluoride(out)</text>
        <dbReference type="Rhea" id="RHEA:76159"/>
        <dbReference type="ChEBI" id="CHEBI:17051"/>
    </reaction>
    <physiologicalReaction direction="left-to-right" evidence="8">
        <dbReference type="Rhea" id="RHEA:76160"/>
    </physiologicalReaction>
</comment>
<comment type="activity regulation">
    <text evidence="10">Na(+) is not transported, but it plays an essential structural role and its presence is essential for fluoride channel function.</text>
</comment>
<comment type="subcellular location">
    <subcellularLocation>
        <location evidence="1 10">Cell membrane</location>
        <topology evidence="1 10">Multi-pass membrane protein</topology>
    </subcellularLocation>
</comment>
<protein>
    <recommendedName>
        <fullName evidence="10">Fluoride-specific ion channel FluC</fullName>
    </recommendedName>
</protein>
<dbReference type="PANTHER" id="PTHR28259">
    <property type="entry name" value="FLUORIDE EXPORT PROTEIN 1-RELATED"/>
    <property type="match status" value="1"/>
</dbReference>
<keyword evidence="10" id="KW-0479">Metal-binding</keyword>
<name>A0ABU7K457_9ACTN</name>
<keyword evidence="2 10" id="KW-1003">Cell membrane</keyword>
<dbReference type="HAMAP" id="MF_00454">
    <property type="entry name" value="FluC"/>
    <property type="match status" value="1"/>
</dbReference>